<feature type="transmembrane region" description="Helical" evidence="1">
    <location>
        <begin position="697"/>
        <end position="719"/>
    </location>
</feature>
<evidence type="ECO:0000313" key="3">
    <source>
        <dbReference type="EMBL" id="KKD37285.1"/>
    </source>
</evidence>
<dbReference type="PATRIC" id="fig|1637645.4.peg.3228"/>
<comment type="caution">
    <text evidence="3">The sequence shown here is derived from an EMBL/GenBank/DDBJ whole genome shotgun (WGS) entry which is preliminary data.</text>
</comment>
<dbReference type="Proteomes" id="UP000033607">
    <property type="component" value="Unassembled WGS sequence"/>
</dbReference>
<evidence type="ECO:0000259" key="2">
    <source>
        <dbReference type="SMART" id="SM01080"/>
    </source>
</evidence>
<feature type="domain" description="CHASE2" evidence="2">
    <location>
        <begin position="405"/>
        <end position="720"/>
    </location>
</feature>
<dbReference type="Pfam" id="PF05226">
    <property type="entry name" value="CHASE2"/>
    <property type="match status" value="1"/>
</dbReference>
<evidence type="ECO:0000256" key="1">
    <source>
        <dbReference type="SAM" id="Phobius"/>
    </source>
</evidence>
<name>A0A0F5YGE7_9CYAN</name>
<accession>A0A0F5YGE7</accession>
<feature type="transmembrane region" description="Helical" evidence="1">
    <location>
        <begin position="758"/>
        <end position="779"/>
    </location>
</feature>
<keyword evidence="1" id="KW-1133">Transmembrane helix</keyword>
<dbReference type="EMBL" id="LATL02000160">
    <property type="protein sequence ID" value="KKD37285.1"/>
    <property type="molecule type" value="Genomic_DNA"/>
</dbReference>
<dbReference type="AlphaFoldDB" id="A0A0F5YGE7"/>
<organism evidence="3 4">
    <name type="scientific">Limnoraphis robusta CS-951</name>
    <dbReference type="NCBI Taxonomy" id="1637645"/>
    <lineage>
        <taxon>Bacteria</taxon>
        <taxon>Bacillati</taxon>
        <taxon>Cyanobacteriota</taxon>
        <taxon>Cyanophyceae</taxon>
        <taxon>Oscillatoriophycideae</taxon>
        <taxon>Oscillatoriales</taxon>
        <taxon>Sirenicapillariaceae</taxon>
        <taxon>Limnoraphis</taxon>
    </lineage>
</organism>
<sequence length="786" mass="89215">MNQSVVINFSEGSCQRGFPSVVAQLWEQDRSIKTQWTGSLPPALELVERFKKWRSLYPVMYNYCGWRQSEIEFEDEDITQVSEAEFQAICQQLRTGLNQWLNSGSFGRIERQMRTHLTPDQEIRVILQTEDTQLRRFPWHLWNFFVDYPDAELALSIQQFQPPISKPRERKKKVRLLAILGNSKGIDVQTDRQLLEKLPHAETVFLVEPQRQELDRWLWDEQGWDILFFAGHSSSLAEDQMGKLEINPQESISIEQLKNSLKAAIRQGLQLAIFNSCDGLGLARELADLQIPQLIVMREPVPDGVAQAFLTSFLPTFSRGKSFYLSVREAREKLEALETQFPCAGWLPVLCQNPATTAPNWQQLRDGIKPEKIIPKVYISPPILLTGVSLMVSVLVIIIRALGILQPLELKAFDQLMRSRPDEGMDSRLLLITITGADVQAQSPEERQATSLSNRALEQLIEKLTEYQPRAIGLDIYREMPTEANYKTLINSWQNSDRLIGVCRVGEDADNPGIAAPQEIPKENLRERVGFSNTTIDPDNIVRRQLIGQASPQYSLCQVDTSLNFRLALRYLADEGITDEITKSGNVKIGEAIFKPVEPHAGGYRSIDGKGYQFIINYRATQQIAPQFTLAEVLIENRLTPELVKDRIVLIGTTDKTFKDIHRTPFSQGDVPDIPGVVIQAHMVSQIISAVQDKRPLIWWVSEWVELLLILAWSGLAALEVWKLNSPQKLMLAMTGSLIFLYSSCYVILWLSGGWIPLIPSAIAFISTVTLIIIIRRLFISCPTNQ</sequence>
<evidence type="ECO:0000313" key="4">
    <source>
        <dbReference type="Proteomes" id="UP000033607"/>
    </source>
</evidence>
<proteinExistence type="predicted"/>
<dbReference type="InterPro" id="IPR024983">
    <property type="entry name" value="CHAT_dom"/>
</dbReference>
<dbReference type="OrthoDB" id="444941at2"/>
<protein>
    <recommendedName>
        <fullName evidence="2">CHASE2 domain-containing protein</fullName>
    </recommendedName>
</protein>
<dbReference type="InterPro" id="IPR007890">
    <property type="entry name" value="CHASE2"/>
</dbReference>
<dbReference type="SMART" id="SM01080">
    <property type="entry name" value="CHASE2"/>
    <property type="match status" value="1"/>
</dbReference>
<gene>
    <name evidence="3" type="ORF">WN50_15220</name>
</gene>
<reference evidence="3 4" key="1">
    <citation type="submission" date="2015-06" db="EMBL/GenBank/DDBJ databases">
        <title>Draft genome assembly of filamentous brackish cyanobacterium Limnoraphis robusta strain CS-951.</title>
        <authorList>
            <person name="Willis A."/>
            <person name="Parks M."/>
            <person name="Burford M.A."/>
        </authorList>
    </citation>
    <scope>NUCLEOTIDE SEQUENCE [LARGE SCALE GENOMIC DNA]</scope>
    <source>
        <strain evidence="3 4">CS-951</strain>
    </source>
</reference>
<dbReference type="Pfam" id="PF12770">
    <property type="entry name" value="CHAT"/>
    <property type="match status" value="1"/>
</dbReference>
<keyword evidence="1" id="KW-0812">Transmembrane</keyword>
<dbReference type="RefSeq" id="WP_046279411.1">
    <property type="nucleotide sequence ID" value="NZ_LATL02000160.1"/>
</dbReference>
<feature type="transmembrane region" description="Helical" evidence="1">
    <location>
        <begin position="731"/>
        <end position="752"/>
    </location>
</feature>
<keyword evidence="1" id="KW-0472">Membrane</keyword>